<evidence type="ECO:0000256" key="1">
    <source>
        <dbReference type="PROSITE-ProRule" id="PRU01023"/>
    </source>
</evidence>
<protein>
    <submittedName>
        <fullName evidence="2">S-adenosyl-L-methionine-dependent methyltransferase</fullName>
    </submittedName>
</protein>
<dbReference type="GO" id="GO:0070475">
    <property type="term" value="P:rRNA base methylation"/>
    <property type="evidence" value="ECO:0007669"/>
    <property type="project" value="TreeGrafter"/>
</dbReference>
<dbReference type="Pfam" id="PF21153">
    <property type="entry name" value="NSUN5_N"/>
    <property type="match status" value="1"/>
</dbReference>
<feature type="active site" description="Nucleophile" evidence="1">
    <location>
        <position position="416"/>
    </location>
</feature>
<dbReference type="RefSeq" id="XP_014654379.1">
    <property type="nucleotide sequence ID" value="XM_014798893.1"/>
</dbReference>
<evidence type="ECO:0000313" key="2">
    <source>
        <dbReference type="EMBL" id="GAK67437.1"/>
    </source>
</evidence>
<dbReference type="EMBL" id="DF830085">
    <property type="protein sequence ID" value="GAK67437.1"/>
    <property type="molecule type" value="Genomic_DNA"/>
</dbReference>
<dbReference type="Gene3D" id="3.40.50.150">
    <property type="entry name" value="Vaccinia Virus protein VP39"/>
    <property type="match status" value="1"/>
</dbReference>
<comment type="caution">
    <text evidence="1">Lacks conserved residue(s) required for the propagation of feature annotation.</text>
</comment>
<dbReference type="GO" id="GO:0005730">
    <property type="term" value="C:nucleolus"/>
    <property type="evidence" value="ECO:0007669"/>
    <property type="project" value="TreeGrafter"/>
</dbReference>
<dbReference type="HOGENOM" id="CLU_005316_7_4_1"/>
<sequence length="541" mass="60011">MADFYIRSATALDRVLRDECSVKAAASVHADSGRVLALLINALAYRSALLAALDAARVLKLEAKVFTILAPPPKSKNDKPKQKQKADKKELKEVASAEAMCLVLCHDLLFQSRGIQASKTWPPKVALEKYRSSLHSALVKMQIRQGKARIQDLRSGALYHEMTARMPRWIRINSLRATRDEVLAWLAEHSYTQVETDGIGGVKEFAVSRHVQGLLAFHPKATSALLQTEMYRDNWIVMQDLASCFPAYILDPPADAQVVDATSAPGNKTSHLSAIMFAKSSRRIGQSEGKVVAFERDAVRYKTLVKRLAAVGALAKDGTTGNVVPERRDFLTTNPTDFGEVTHMLLDPSCSGSGIVNRLDFLKEDDDVDELEDTVAAETGETKLQRRLRQLGEFQLLMIRHAFKFPALRKVVYSTCSVHAQENESVVIRALHSEEADKFGWRLAPRSEVIPTWPVRGDPDACGEEKDVAENVIRCIPGGKGEGDKPHVEACNGFFVACFVKHAPTKRPLEEEQDAAPTGNSANRKKKLQKRRQKQRLAQQA</sequence>
<dbReference type="InterPro" id="IPR023267">
    <property type="entry name" value="RCMT"/>
</dbReference>
<dbReference type="InterPro" id="IPR029063">
    <property type="entry name" value="SAM-dependent_MTases_sf"/>
</dbReference>
<dbReference type="Pfam" id="PF01189">
    <property type="entry name" value="Methyltr_RsmB-F"/>
    <property type="match status" value="1"/>
</dbReference>
<dbReference type="SUPFAM" id="SSF53335">
    <property type="entry name" value="S-adenosyl-L-methionine-dependent methyltransferases"/>
    <property type="match status" value="1"/>
</dbReference>
<gene>
    <name evidence="2" type="ORF">PAN0_018c5664</name>
</gene>
<dbReference type="Proteomes" id="UP000053758">
    <property type="component" value="Unassembled WGS sequence"/>
</dbReference>
<keyword evidence="1 2" id="KW-0808">Transferase</keyword>
<feature type="binding site" evidence="1">
    <location>
        <position position="329"/>
    </location>
    <ligand>
        <name>S-adenosyl-L-methionine</name>
        <dbReference type="ChEBI" id="CHEBI:59789"/>
    </ligand>
</feature>
<evidence type="ECO:0000313" key="3">
    <source>
        <dbReference type="Proteomes" id="UP000053758"/>
    </source>
</evidence>
<name>A0A081CL91_PSEA2</name>
<keyword evidence="3" id="KW-1185">Reference proteome</keyword>
<dbReference type="InterPro" id="IPR001678">
    <property type="entry name" value="MeTrfase_RsmB-F_NOP2_dom"/>
</dbReference>
<dbReference type="InterPro" id="IPR049560">
    <property type="entry name" value="MeTrfase_RsmB-F_NOP2_cat"/>
</dbReference>
<dbReference type="GeneID" id="26306436"/>
<feature type="binding site" evidence="1">
    <location>
        <position position="347"/>
    </location>
    <ligand>
        <name>S-adenosyl-L-methionine</name>
        <dbReference type="ChEBI" id="CHEBI:59789"/>
    </ligand>
</feature>
<dbReference type="PANTHER" id="PTHR22807:SF4">
    <property type="entry name" value="28S RRNA (CYTOSINE-C(5))-METHYLTRANSFERASE"/>
    <property type="match status" value="1"/>
</dbReference>
<feature type="binding site" evidence="1">
    <location>
        <position position="295"/>
    </location>
    <ligand>
        <name>S-adenosyl-L-methionine</name>
        <dbReference type="ChEBI" id="CHEBI:59789"/>
    </ligand>
</feature>
<dbReference type="OrthoDB" id="435282at2759"/>
<accession>A0A081CL91</accession>
<keyword evidence="1" id="KW-0694">RNA-binding</keyword>
<comment type="similarity">
    <text evidence="1">Belongs to the class I-like SAM-binding methyltransferase superfamily. RsmB/NOP family.</text>
</comment>
<dbReference type="GO" id="GO:0003723">
    <property type="term" value="F:RNA binding"/>
    <property type="evidence" value="ECO:0007669"/>
    <property type="project" value="UniProtKB-UniRule"/>
</dbReference>
<dbReference type="PROSITE" id="PS51686">
    <property type="entry name" value="SAM_MT_RSMB_NOP"/>
    <property type="match status" value="1"/>
</dbReference>
<dbReference type="PRINTS" id="PR02008">
    <property type="entry name" value="RCMTFAMILY"/>
</dbReference>
<dbReference type="AlphaFoldDB" id="A0A081CL91"/>
<organism evidence="2 3">
    <name type="scientific">Pseudozyma antarctica</name>
    <name type="common">Yeast</name>
    <name type="synonym">Candida antarctica</name>
    <dbReference type="NCBI Taxonomy" id="84753"/>
    <lineage>
        <taxon>Eukaryota</taxon>
        <taxon>Fungi</taxon>
        <taxon>Dikarya</taxon>
        <taxon>Basidiomycota</taxon>
        <taxon>Ustilaginomycotina</taxon>
        <taxon>Ustilaginomycetes</taxon>
        <taxon>Ustilaginales</taxon>
        <taxon>Ustilaginaceae</taxon>
        <taxon>Moesziomyces</taxon>
    </lineage>
</organism>
<dbReference type="Gene3D" id="3.30.70.1170">
    <property type="entry name" value="Sun protein, domain 3"/>
    <property type="match status" value="1"/>
</dbReference>
<dbReference type="PANTHER" id="PTHR22807">
    <property type="entry name" value="NOP2 YEAST -RELATED NOL1/NOP2/FMU SUN DOMAIN-CONTAINING"/>
    <property type="match status" value="1"/>
</dbReference>
<reference evidence="3" key="1">
    <citation type="journal article" date="2014" name="Genome Announc.">
        <title>Draft Genome Sequence of the Yeast Pseudozyma antarctica Type Strain JCM10317, a Producer of the Glycolipid Biosurfactants, Mannosylerythritol Lipids.</title>
        <authorList>
            <person name="Saika A."/>
            <person name="Koike H."/>
            <person name="Hori T."/>
            <person name="Fukuoka T."/>
            <person name="Sato S."/>
            <person name="Habe H."/>
            <person name="Kitamoto D."/>
            <person name="Morita T."/>
        </authorList>
    </citation>
    <scope>NUCLEOTIDE SEQUENCE [LARGE SCALE GENOMIC DNA]</scope>
    <source>
        <strain evidence="3">JCM 10317</strain>
    </source>
</reference>
<keyword evidence="1" id="KW-0949">S-adenosyl-L-methionine</keyword>
<dbReference type="GO" id="GO:0008173">
    <property type="term" value="F:RNA methyltransferase activity"/>
    <property type="evidence" value="ECO:0007669"/>
    <property type="project" value="InterPro"/>
</dbReference>
<proteinExistence type="inferred from homology"/>
<keyword evidence="1 2" id="KW-0489">Methyltransferase</keyword>
<dbReference type="InterPro" id="IPR048889">
    <property type="entry name" value="NSUN5_RCM1_N"/>
</dbReference>